<name>A0ACC1LEB1_9FUNG</name>
<evidence type="ECO:0000313" key="2">
    <source>
        <dbReference type="Proteomes" id="UP001140096"/>
    </source>
</evidence>
<organism evidence="1 2">
    <name type="scientific">Coemansia furcata</name>
    <dbReference type="NCBI Taxonomy" id="417177"/>
    <lineage>
        <taxon>Eukaryota</taxon>
        <taxon>Fungi</taxon>
        <taxon>Fungi incertae sedis</taxon>
        <taxon>Zoopagomycota</taxon>
        <taxon>Kickxellomycotina</taxon>
        <taxon>Kickxellomycetes</taxon>
        <taxon>Kickxellales</taxon>
        <taxon>Kickxellaceae</taxon>
        <taxon>Coemansia</taxon>
    </lineage>
</organism>
<protein>
    <submittedName>
        <fullName evidence="1">Actin binding protein</fullName>
    </submittedName>
</protein>
<evidence type="ECO:0000313" key="1">
    <source>
        <dbReference type="EMBL" id="KAJ2806740.1"/>
    </source>
</evidence>
<dbReference type="EMBL" id="JANBUP010001295">
    <property type="protein sequence ID" value="KAJ2806740.1"/>
    <property type="molecule type" value="Genomic_DNA"/>
</dbReference>
<comment type="caution">
    <text evidence="1">The sequence shown here is derived from an EMBL/GenBank/DDBJ whole genome shotgun (WGS) entry which is preliminary data.</text>
</comment>
<sequence length="793" mass="84381">MSSNLDLSAHANEIASTHQRIVGNDHSISWAVYGFDRGGNALNVQAQGSGGLEDLGEEFDDGKVQFGFVRVEDPNTRLPKFVFISWCGQGVPVFRKGLVSSQVGEVQQVLSGSHVTVIARCADDIQASEIMDKVERSSGAQYSYHTQPQRQPPAPAAKPAFGAGSGAAFKKGATYGAPAVTKNASWGAAAAAAKPPPPSAPAAKPSYVPKMTGGTAPSIGGTKPLFGGASSGGRPASSFFGGGRAGPSSATKPVFQSSSPISPPPKSPMQEPVHLAAPPATAYKTQQEERQAELDALRRGSRGQSPANVSRGATPTLPPMSSGSRQGTGTPTEPSAQYSQADQTKNELEMLRSRRLLNSNLGGASGPMASAENEASERKAELEALRRSRGGSQSALSPPAAPPTHSWKQPQSPSPSSQLLQAQQREEEEARRRRQQEEDEQEQRRQMQQQQQQQQQQRDEEQRRAMQQQRDEEQRRAQQEQQQRDKEERRLIQQEQDAAKAAEAERQRSSVQSVSAASSRGPLARAVYDYDAEAEDELAFKEGEIIYSIDQLDPGWWAGVSEDGLRQGVFPANFVEMIEDNSSDQVPPVRSMPPPPPPAAPMAPPSPPSAPTAPPPPPMAPVAPPPPPMAPMAPPPPPAPMAPPPPPMAPVAPPPPPMAPVAPPAPSLPPRGPPSEAVPNLPPRVGPTLPPMAPPPPSAPPVAPTAPPPPPVLPPRGCPPPPAPVVAPPQQDLGRNYATAFYDYDANEEGELSFKEGETITHIEFASDDWWEGVNDRGEYGLFPANYVELVNK</sequence>
<reference evidence="1" key="1">
    <citation type="submission" date="2022-07" db="EMBL/GenBank/DDBJ databases">
        <title>Phylogenomic reconstructions and comparative analyses of Kickxellomycotina fungi.</title>
        <authorList>
            <person name="Reynolds N.K."/>
            <person name="Stajich J.E."/>
            <person name="Barry K."/>
            <person name="Grigoriev I.V."/>
            <person name="Crous P."/>
            <person name="Smith M.E."/>
        </authorList>
    </citation>
    <scope>NUCLEOTIDE SEQUENCE</scope>
    <source>
        <strain evidence="1">CBS 102833</strain>
    </source>
</reference>
<keyword evidence="2" id="KW-1185">Reference proteome</keyword>
<gene>
    <name evidence="1" type="primary">ABP1</name>
    <name evidence="1" type="ORF">H4S07_003734</name>
</gene>
<dbReference type="Proteomes" id="UP001140096">
    <property type="component" value="Unassembled WGS sequence"/>
</dbReference>
<proteinExistence type="predicted"/>
<accession>A0ACC1LEB1</accession>